<dbReference type="Proteomes" id="UP000762676">
    <property type="component" value="Unassembled WGS sequence"/>
</dbReference>
<comment type="caution">
    <text evidence="2">The sequence shown here is derived from an EMBL/GenBank/DDBJ whole genome shotgun (WGS) entry which is preliminary data.</text>
</comment>
<evidence type="ECO:0000313" key="3">
    <source>
        <dbReference type="Proteomes" id="UP000762676"/>
    </source>
</evidence>
<evidence type="ECO:0000256" key="1">
    <source>
        <dbReference type="SAM" id="MobiDB-lite"/>
    </source>
</evidence>
<feature type="compositionally biased region" description="Polar residues" evidence="1">
    <location>
        <begin position="14"/>
        <end position="26"/>
    </location>
</feature>
<reference evidence="2 3" key="1">
    <citation type="journal article" date="2021" name="Elife">
        <title>Chloroplast acquisition without the gene transfer in kleptoplastic sea slugs, Plakobranchus ocellatus.</title>
        <authorList>
            <person name="Maeda T."/>
            <person name="Takahashi S."/>
            <person name="Yoshida T."/>
            <person name="Shimamura S."/>
            <person name="Takaki Y."/>
            <person name="Nagai Y."/>
            <person name="Toyoda A."/>
            <person name="Suzuki Y."/>
            <person name="Arimoto A."/>
            <person name="Ishii H."/>
            <person name="Satoh N."/>
            <person name="Nishiyama T."/>
            <person name="Hasebe M."/>
            <person name="Maruyama T."/>
            <person name="Minagawa J."/>
            <person name="Obokata J."/>
            <person name="Shigenobu S."/>
        </authorList>
    </citation>
    <scope>NUCLEOTIDE SEQUENCE [LARGE SCALE GENOMIC DNA]</scope>
</reference>
<feature type="region of interest" description="Disordered" evidence="1">
    <location>
        <begin position="1"/>
        <end position="26"/>
    </location>
</feature>
<dbReference type="EMBL" id="BMAT01007823">
    <property type="protein sequence ID" value="GFR72185.1"/>
    <property type="molecule type" value="Genomic_DNA"/>
</dbReference>
<dbReference type="AlphaFoldDB" id="A0AAV4FIK1"/>
<proteinExistence type="predicted"/>
<name>A0AAV4FIK1_9GAST</name>
<accession>A0AAV4FIK1</accession>
<keyword evidence="3" id="KW-1185">Reference proteome</keyword>
<protein>
    <submittedName>
        <fullName evidence="2">Uncharacterized protein</fullName>
    </submittedName>
</protein>
<sequence length="150" mass="17391">MSRIESRHPRHTTCLVSSPDTLDTHNMSRIQSRHPRHTQHISYPVQTPQAHTTCLVSSPDTLGTHNMSRIQFRHLGTHDRSRFQSRHSRQTHNVSYPVQTLWAHTTCLVYSRDVTLFIQQYVACLHQCIFLDFSIVKLAGNLLTLLDKHD</sequence>
<evidence type="ECO:0000313" key="2">
    <source>
        <dbReference type="EMBL" id="GFR72185.1"/>
    </source>
</evidence>
<gene>
    <name evidence="2" type="ORF">ElyMa_003833000</name>
</gene>
<organism evidence="2 3">
    <name type="scientific">Elysia marginata</name>
    <dbReference type="NCBI Taxonomy" id="1093978"/>
    <lineage>
        <taxon>Eukaryota</taxon>
        <taxon>Metazoa</taxon>
        <taxon>Spiralia</taxon>
        <taxon>Lophotrochozoa</taxon>
        <taxon>Mollusca</taxon>
        <taxon>Gastropoda</taxon>
        <taxon>Heterobranchia</taxon>
        <taxon>Euthyneura</taxon>
        <taxon>Panpulmonata</taxon>
        <taxon>Sacoglossa</taxon>
        <taxon>Placobranchoidea</taxon>
        <taxon>Plakobranchidae</taxon>
        <taxon>Elysia</taxon>
    </lineage>
</organism>